<dbReference type="AlphaFoldDB" id="F0ZC81"/>
<keyword evidence="2" id="KW-0276">Fatty acid metabolism</keyword>
<evidence type="ECO:0000256" key="1">
    <source>
        <dbReference type="ARBA" id="ARBA00022598"/>
    </source>
</evidence>
<dbReference type="OrthoDB" id="3633556at2759"/>
<dbReference type="PANTHER" id="PTHR43272:SF32">
    <property type="entry name" value="AMP-DEPENDENT SYNTHETASE_LIGASE DOMAIN-CONTAINING PROTEIN"/>
    <property type="match status" value="1"/>
</dbReference>
<keyword evidence="1" id="KW-0436">Ligase</keyword>
<dbReference type="Pfam" id="PF23562">
    <property type="entry name" value="AMP-binding_C_3"/>
    <property type="match status" value="1"/>
</dbReference>
<evidence type="ECO:0000313" key="5">
    <source>
        <dbReference type="EMBL" id="EGC38477.1"/>
    </source>
</evidence>
<dbReference type="VEuPathDB" id="AmoebaDB:DICPUDRAFT_148873"/>
<keyword evidence="6" id="KW-1185">Reference proteome</keyword>
<dbReference type="GO" id="GO:0005737">
    <property type="term" value="C:cytoplasm"/>
    <property type="evidence" value="ECO:0000318"/>
    <property type="project" value="GO_Central"/>
</dbReference>
<dbReference type="SUPFAM" id="SSF56801">
    <property type="entry name" value="Acetyl-CoA synthetase-like"/>
    <property type="match status" value="1"/>
</dbReference>
<keyword evidence="3" id="KW-0443">Lipid metabolism</keyword>
<organism evidence="5 6">
    <name type="scientific">Dictyostelium purpureum</name>
    <name type="common">Slime mold</name>
    <dbReference type="NCBI Taxonomy" id="5786"/>
    <lineage>
        <taxon>Eukaryota</taxon>
        <taxon>Amoebozoa</taxon>
        <taxon>Evosea</taxon>
        <taxon>Eumycetozoa</taxon>
        <taxon>Dictyostelia</taxon>
        <taxon>Dictyosteliales</taxon>
        <taxon>Dictyosteliaceae</taxon>
        <taxon>Dictyostelium</taxon>
    </lineage>
</organism>
<dbReference type="EMBL" id="GL870976">
    <property type="protein sequence ID" value="EGC38477.1"/>
    <property type="molecule type" value="Genomic_DNA"/>
</dbReference>
<reference evidence="6" key="1">
    <citation type="journal article" date="2011" name="Genome Biol.">
        <title>Comparative genomics of the social amoebae Dictyostelium discoideum and Dictyostelium purpureum.</title>
        <authorList>
            <consortium name="US DOE Joint Genome Institute (JGI-PGF)"/>
            <person name="Sucgang R."/>
            <person name="Kuo A."/>
            <person name="Tian X."/>
            <person name="Salerno W."/>
            <person name="Parikh A."/>
            <person name="Feasley C.L."/>
            <person name="Dalin E."/>
            <person name="Tu H."/>
            <person name="Huang E."/>
            <person name="Barry K."/>
            <person name="Lindquist E."/>
            <person name="Shapiro H."/>
            <person name="Bruce D."/>
            <person name="Schmutz J."/>
            <person name="Salamov A."/>
            <person name="Fey P."/>
            <person name="Gaudet P."/>
            <person name="Anjard C."/>
            <person name="Babu M.M."/>
            <person name="Basu S."/>
            <person name="Bushmanova Y."/>
            <person name="van der Wel H."/>
            <person name="Katoh-Kurasawa M."/>
            <person name="Dinh C."/>
            <person name="Coutinho P.M."/>
            <person name="Saito T."/>
            <person name="Elias M."/>
            <person name="Schaap P."/>
            <person name="Kay R.R."/>
            <person name="Henrissat B."/>
            <person name="Eichinger L."/>
            <person name="Rivero F."/>
            <person name="Putnam N.H."/>
            <person name="West C.M."/>
            <person name="Loomis W.F."/>
            <person name="Chisholm R.L."/>
            <person name="Shaulsky G."/>
            <person name="Strassmann J.E."/>
            <person name="Queller D.C."/>
            <person name="Kuspa A."/>
            <person name="Grigoriev I.V."/>
        </authorList>
    </citation>
    <scope>NUCLEOTIDE SEQUENCE [LARGE SCALE GENOMIC DNA]</scope>
    <source>
        <strain evidence="6">QSDP1</strain>
    </source>
</reference>
<dbReference type="InterPro" id="IPR042099">
    <property type="entry name" value="ANL_N_sf"/>
</dbReference>
<gene>
    <name evidence="5" type="ORF">DICPUDRAFT_148873</name>
</gene>
<evidence type="ECO:0000259" key="4">
    <source>
        <dbReference type="Pfam" id="PF00501"/>
    </source>
</evidence>
<dbReference type="InterPro" id="IPR020845">
    <property type="entry name" value="AMP-binding_CS"/>
</dbReference>
<dbReference type="OMA" id="NHVFEQV"/>
<feature type="domain" description="AMP-dependent synthetase/ligase" evidence="4">
    <location>
        <begin position="30"/>
        <end position="450"/>
    </location>
</feature>
<evidence type="ECO:0000256" key="3">
    <source>
        <dbReference type="ARBA" id="ARBA00023098"/>
    </source>
</evidence>
<dbReference type="RefSeq" id="XP_003285035.1">
    <property type="nucleotide sequence ID" value="XM_003284987.1"/>
</dbReference>
<dbReference type="eggNOG" id="KOG1256">
    <property type="taxonomic scope" value="Eukaryota"/>
</dbReference>
<dbReference type="KEGG" id="dpp:DICPUDRAFT_148873"/>
<dbReference type="STRING" id="5786.F0ZC81"/>
<dbReference type="Proteomes" id="UP000001064">
    <property type="component" value="Unassembled WGS sequence"/>
</dbReference>
<dbReference type="InParanoid" id="F0ZC81"/>
<dbReference type="PROSITE" id="PS00455">
    <property type="entry name" value="AMP_BINDING"/>
    <property type="match status" value="1"/>
</dbReference>
<protein>
    <recommendedName>
        <fullName evidence="4">AMP-dependent synthetase/ligase domain-containing protein</fullName>
    </recommendedName>
</protein>
<dbReference type="GeneID" id="10502099"/>
<dbReference type="GO" id="GO:0004467">
    <property type="term" value="F:long-chain fatty acid-CoA ligase activity"/>
    <property type="evidence" value="ECO:0000318"/>
    <property type="project" value="GO_Central"/>
</dbReference>
<proteinExistence type="predicted"/>
<sequence>MSSEIDKNNYIKNERKQNRYPVYNSIVKYFQDAYTKTPNKKALRIRRNGILDEWTYIQYKEDVFKVAKSILKMGLGQGSSVNINCYNSPEWTITFLACVHIKTPPCGVYTTLSPSQCQYLFNTSLAEMVFVEDEEKLKKYIEIKDDIPKCKAIVIMEPSSDEVDYSALPFKVYNWKEFLELGSDIPDSEVNDISSTISDQDIATIVFSSGTTSNPKACLLTHRNCICAGLSEINTFFPEPNTENKTSISYLSLSHIADLLSSIILPLFISAQIIFGDKNALKGSLLETIKETRPTCFFGVPRIWEKMQAKIQSEINQLTGFKKFLIGQAMKIGLSNGEAIRSGNLYPSYTYSLVNRLVFKKLLKTIGLDNCTLYLSGAAPLSKKTIDFFQSIGICIGNCYGLTETTGAVTTESPEGRYGSIGKLIVEGEAKVASDGELLFRGDFIFKGYLGNQDATNEAIDSEGWFHTGDIGRIDNEGFLYVTDRKKDIIITAGGENIAPSLIEGHLNLIPGVDQGVVYGDKQKFLVCLITINLEFLRFLKSKNSYPYKVPESLEEASTDLDLNKYIQEQISEINKGLARVQTIKNFKILPNGFKEGSADSELTPTKKLRRKIVYKIYDNYIKELYGDFYFD</sequence>
<dbReference type="InterPro" id="IPR000873">
    <property type="entry name" value="AMP-dep_synth/lig_dom"/>
</dbReference>
<dbReference type="Gene3D" id="3.40.50.12780">
    <property type="entry name" value="N-terminal domain of ligase-like"/>
    <property type="match status" value="1"/>
</dbReference>
<dbReference type="PANTHER" id="PTHR43272">
    <property type="entry name" value="LONG-CHAIN-FATTY-ACID--COA LIGASE"/>
    <property type="match status" value="1"/>
</dbReference>
<evidence type="ECO:0000256" key="2">
    <source>
        <dbReference type="ARBA" id="ARBA00022832"/>
    </source>
</evidence>
<accession>F0ZC81</accession>
<name>F0ZC81_DICPU</name>
<dbReference type="GO" id="GO:0042759">
    <property type="term" value="P:long-chain fatty acid biosynthetic process"/>
    <property type="evidence" value="ECO:0000318"/>
    <property type="project" value="GO_Central"/>
</dbReference>
<evidence type="ECO:0000313" key="6">
    <source>
        <dbReference type="Proteomes" id="UP000001064"/>
    </source>
</evidence>
<dbReference type="Pfam" id="PF00501">
    <property type="entry name" value="AMP-binding"/>
    <property type="match status" value="1"/>
</dbReference>